<evidence type="ECO:0000313" key="3">
    <source>
        <dbReference type="Proteomes" id="UP000248039"/>
    </source>
</evidence>
<proteinExistence type="predicted"/>
<sequence length="72" mass="6987">MKKRSMLAFASLAVGVVASLTAPSANADSHPAAAGPAVGGVDMGASGNQIGPLNQVKDVTGELAPVLGALPY</sequence>
<dbReference type="EMBL" id="PYBW01000159">
    <property type="protein sequence ID" value="PYC66976.1"/>
    <property type="molecule type" value="Genomic_DNA"/>
</dbReference>
<dbReference type="OrthoDB" id="4321067at2"/>
<organism evidence="2 3">
    <name type="scientific">Streptomyces tateyamensis</name>
    <dbReference type="NCBI Taxonomy" id="565073"/>
    <lineage>
        <taxon>Bacteria</taxon>
        <taxon>Bacillati</taxon>
        <taxon>Actinomycetota</taxon>
        <taxon>Actinomycetes</taxon>
        <taxon>Kitasatosporales</taxon>
        <taxon>Streptomycetaceae</taxon>
        <taxon>Streptomyces</taxon>
    </lineage>
</organism>
<evidence type="ECO:0000256" key="1">
    <source>
        <dbReference type="SAM" id="SignalP"/>
    </source>
</evidence>
<feature type="chain" id="PRO_5015982312" description="Secreted protein" evidence="1">
    <location>
        <begin position="28"/>
        <end position="72"/>
    </location>
</feature>
<accession>A0A2V4NTM4</accession>
<dbReference type="Proteomes" id="UP000248039">
    <property type="component" value="Unassembled WGS sequence"/>
</dbReference>
<dbReference type="AlphaFoldDB" id="A0A2V4NTM4"/>
<evidence type="ECO:0000313" key="2">
    <source>
        <dbReference type="EMBL" id="PYC66976.1"/>
    </source>
</evidence>
<feature type="signal peptide" evidence="1">
    <location>
        <begin position="1"/>
        <end position="27"/>
    </location>
</feature>
<reference evidence="2 3" key="1">
    <citation type="submission" date="2018-03" db="EMBL/GenBank/DDBJ databases">
        <title>Bioinformatic expansion and discovery of thiopeptide antibiotics.</title>
        <authorList>
            <person name="Schwalen C.J."/>
            <person name="Hudson G.A."/>
            <person name="Mitchell D.A."/>
        </authorList>
    </citation>
    <scope>NUCLEOTIDE SEQUENCE [LARGE SCALE GENOMIC DNA]</scope>
    <source>
        <strain evidence="2 3">ATCC 21389</strain>
    </source>
</reference>
<evidence type="ECO:0008006" key="4">
    <source>
        <dbReference type="Google" id="ProtNLM"/>
    </source>
</evidence>
<keyword evidence="1" id="KW-0732">Signal</keyword>
<name>A0A2V4NTM4_9ACTN</name>
<protein>
    <recommendedName>
        <fullName evidence="4">Secreted protein</fullName>
    </recommendedName>
</protein>
<keyword evidence="3" id="KW-1185">Reference proteome</keyword>
<gene>
    <name evidence="2" type="ORF">C7C46_30850</name>
</gene>
<comment type="caution">
    <text evidence="2">The sequence shown here is derived from an EMBL/GenBank/DDBJ whole genome shotgun (WGS) entry which is preliminary data.</text>
</comment>